<dbReference type="GO" id="GO:0004622">
    <property type="term" value="F:phosphatidylcholine lysophospholipase activity"/>
    <property type="evidence" value="ECO:0007669"/>
    <property type="project" value="TreeGrafter"/>
</dbReference>
<dbReference type="Gene3D" id="3.40.50.1110">
    <property type="entry name" value="SGNH hydrolase"/>
    <property type="match status" value="1"/>
</dbReference>
<dbReference type="AlphaFoldDB" id="A0AA95H7X2"/>
<organism evidence="3">
    <name type="scientific">Candidatus Thiocaldithrix dubininis</name>
    <dbReference type="NCBI Taxonomy" id="3080823"/>
    <lineage>
        <taxon>Bacteria</taxon>
        <taxon>Pseudomonadati</taxon>
        <taxon>Pseudomonadota</taxon>
        <taxon>Gammaproteobacteria</taxon>
        <taxon>Thiotrichales</taxon>
        <taxon>Thiotrichaceae</taxon>
        <taxon>Candidatus Thiocaldithrix</taxon>
    </lineage>
</organism>
<protein>
    <submittedName>
        <fullName evidence="3">Arylesterase</fullName>
    </submittedName>
</protein>
<dbReference type="KEGG" id="tdu:QJT80_07080"/>
<dbReference type="Pfam" id="PF13472">
    <property type="entry name" value="Lipase_GDSL_2"/>
    <property type="match status" value="1"/>
</dbReference>
<dbReference type="InterPro" id="IPR051532">
    <property type="entry name" value="Ester_Hydrolysis_Enzymes"/>
</dbReference>
<dbReference type="PANTHER" id="PTHR30383">
    <property type="entry name" value="THIOESTERASE 1/PROTEASE 1/LYSOPHOSPHOLIPASE L1"/>
    <property type="match status" value="1"/>
</dbReference>
<dbReference type="PANTHER" id="PTHR30383:SF24">
    <property type="entry name" value="THIOESTERASE 1_PROTEASE 1_LYSOPHOSPHOLIPASE L1"/>
    <property type="match status" value="1"/>
</dbReference>
<gene>
    <name evidence="3" type="ORF">QJT80_07080</name>
</gene>
<dbReference type="CDD" id="cd01822">
    <property type="entry name" value="Lysophospholipase_L1_like"/>
    <property type="match status" value="1"/>
</dbReference>
<reference evidence="3" key="1">
    <citation type="journal article" date="2023" name="Int. J. Mol. Sci.">
        <title>Metagenomics Revealed a New Genus 'Candidatus Thiocaldithrix dubininis' gen. nov., sp. nov. and a New Species 'Candidatus Thiothrix putei' sp. nov. in the Family Thiotrichaceae, Some Members of Which Have Traits of Both Na+- and H+-Motive Energetics.</title>
        <authorList>
            <person name="Ravin N.V."/>
            <person name="Muntyan M.S."/>
            <person name="Smolyakov D.D."/>
            <person name="Rudenko T.S."/>
            <person name="Beletsky A.V."/>
            <person name="Mardanov A.V."/>
            <person name="Grabovich M.Y."/>
        </authorList>
    </citation>
    <scope>NUCLEOTIDE SEQUENCE</scope>
    <source>
        <strain evidence="3">GKL-01</strain>
    </source>
</reference>
<proteinExistence type="predicted"/>
<feature type="signal peptide" evidence="1">
    <location>
        <begin position="1"/>
        <end position="23"/>
    </location>
</feature>
<dbReference type="Proteomes" id="UP001300672">
    <property type="component" value="Chromosome"/>
</dbReference>
<accession>A0AA95H7X2</accession>
<evidence type="ECO:0000256" key="1">
    <source>
        <dbReference type="SAM" id="SignalP"/>
    </source>
</evidence>
<dbReference type="InterPro" id="IPR013830">
    <property type="entry name" value="SGNH_hydro"/>
</dbReference>
<evidence type="ECO:0000259" key="2">
    <source>
        <dbReference type="Pfam" id="PF13472"/>
    </source>
</evidence>
<name>A0AA95H7X2_9GAMM</name>
<evidence type="ECO:0000313" key="3">
    <source>
        <dbReference type="EMBL" id="WGZ92241.1"/>
    </source>
</evidence>
<keyword evidence="1" id="KW-0732">Signal</keyword>
<dbReference type="SUPFAM" id="SSF52266">
    <property type="entry name" value="SGNH hydrolase"/>
    <property type="match status" value="1"/>
</dbReference>
<sequence length="212" mass="22754">MLRTLYLIFACCAVLLVAPKVMAAEANPKTILVWGDSLSAAYGIPLEKGWVSLLQTQLGSSYQISNGSISGETTAGGLSRFPKALSDTKPDYVLFELGANDGLRGIDPAVTRQNLTQMIQLAQASHAKVVLIGIKVPPNYGAAFTEKFEAVFSDLAKQYSLPFVPFLLEGVADNWDLVQADGLHPTAEAQPKLLANVWPVLETVLTPSAKTH</sequence>
<dbReference type="EMBL" id="CP124755">
    <property type="protein sequence ID" value="WGZ92241.1"/>
    <property type="molecule type" value="Genomic_DNA"/>
</dbReference>
<reference evidence="3" key="2">
    <citation type="submission" date="2023-04" db="EMBL/GenBank/DDBJ databases">
        <authorList>
            <person name="Beletskiy A.V."/>
            <person name="Mardanov A.V."/>
            <person name="Ravin N.V."/>
        </authorList>
    </citation>
    <scope>NUCLEOTIDE SEQUENCE</scope>
    <source>
        <strain evidence="3">GKL-01</strain>
    </source>
</reference>
<dbReference type="InterPro" id="IPR036514">
    <property type="entry name" value="SGNH_hydro_sf"/>
</dbReference>
<feature type="domain" description="SGNH hydrolase-type esterase" evidence="2">
    <location>
        <begin position="35"/>
        <end position="189"/>
    </location>
</feature>
<feature type="chain" id="PRO_5041718155" evidence="1">
    <location>
        <begin position="24"/>
        <end position="212"/>
    </location>
</feature>